<organism evidence="2 3">
    <name type="scientific">Ramazzottius varieornatus</name>
    <name type="common">Water bear</name>
    <name type="synonym">Tardigrade</name>
    <dbReference type="NCBI Taxonomy" id="947166"/>
    <lineage>
        <taxon>Eukaryota</taxon>
        <taxon>Metazoa</taxon>
        <taxon>Ecdysozoa</taxon>
        <taxon>Tardigrada</taxon>
        <taxon>Eutardigrada</taxon>
        <taxon>Parachela</taxon>
        <taxon>Hypsibioidea</taxon>
        <taxon>Ramazzottiidae</taxon>
        <taxon>Ramazzottius</taxon>
    </lineage>
</organism>
<sequence>MVDMATAMDTRSPMLPSRTITSQRITDMRSPRMDMIRTSHRTLHTLLLPMESLMTTRTRLPRMSTKHPRTNTKHLLMSPRHLRMVMRNPLTIRTRHQATDMRSLRTKLPATDTRNHLTVTKSLMLLHMANHTTRTPTRPHPTIISHRTITSPAMTPTPSLAMDTKSPTRSLHTLLRTIPTRSPAMIPTQSPAMDMRSPTRSRRMLHRTTATPSPATIPTPSPATIPTPSPRTTATTMDTRLHRTDTKPPAMDTPSHPATSLMARTK</sequence>
<dbReference type="STRING" id="947166.A0A1D1VXT4"/>
<feature type="compositionally biased region" description="Pro residues" evidence="1">
    <location>
        <begin position="215"/>
        <end position="229"/>
    </location>
</feature>
<evidence type="ECO:0000313" key="3">
    <source>
        <dbReference type="Proteomes" id="UP000186922"/>
    </source>
</evidence>
<accession>A0A1D1VXT4</accession>
<dbReference type="EMBL" id="BDGG01000011">
    <property type="protein sequence ID" value="GAV04628.1"/>
    <property type="molecule type" value="Genomic_DNA"/>
</dbReference>
<keyword evidence="3" id="KW-1185">Reference proteome</keyword>
<feature type="region of interest" description="Disordered" evidence="1">
    <location>
        <begin position="182"/>
        <end position="266"/>
    </location>
</feature>
<evidence type="ECO:0000313" key="2">
    <source>
        <dbReference type="EMBL" id="GAV04628.1"/>
    </source>
</evidence>
<comment type="caution">
    <text evidence="2">The sequence shown here is derived from an EMBL/GenBank/DDBJ whole genome shotgun (WGS) entry which is preliminary data.</text>
</comment>
<proteinExistence type="predicted"/>
<reference evidence="2 3" key="1">
    <citation type="journal article" date="2016" name="Nat. Commun.">
        <title>Extremotolerant tardigrade genome and improved radiotolerance of human cultured cells by tardigrade-unique protein.</title>
        <authorList>
            <person name="Hashimoto T."/>
            <person name="Horikawa D.D."/>
            <person name="Saito Y."/>
            <person name="Kuwahara H."/>
            <person name="Kozuka-Hata H."/>
            <person name="Shin-I T."/>
            <person name="Minakuchi Y."/>
            <person name="Ohishi K."/>
            <person name="Motoyama A."/>
            <person name="Aizu T."/>
            <person name="Enomoto A."/>
            <person name="Kondo K."/>
            <person name="Tanaka S."/>
            <person name="Hara Y."/>
            <person name="Koshikawa S."/>
            <person name="Sagara H."/>
            <person name="Miura T."/>
            <person name="Yokobori S."/>
            <person name="Miyagawa K."/>
            <person name="Suzuki Y."/>
            <person name="Kubo T."/>
            <person name="Oyama M."/>
            <person name="Kohara Y."/>
            <person name="Fujiyama A."/>
            <person name="Arakawa K."/>
            <person name="Katayama T."/>
            <person name="Toyoda A."/>
            <person name="Kunieda T."/>
        </authorList>
    </citation>
    <scope>NUCLEOTIDE SEQUENCE [LARGE SCALE GENOMIC DNA]</scope>
    <source>
        <strain evidence="2 3">YOKOZUNA-1</strain>
    </source>
</reference>
<gene>
    <name evidence="2" type="primary">RvY_14889</name>
    <name evidence="2" type="synonym">RvY_14889.2</name>
    <name evidence="2" type="ORF">RvY_14889-2</name>
</gene>
<dbReference type="Proteomes" id="UP000186922">
    <property type="component" value="Unassembled WGS sequence"/>
</dbReference>
<protein>
    <submittedName>
        <fullName evidence="2">Uncharacterized protein</fullName>
    </submittedName>
</protein>
<name>A0A1D1VXT4_RAMVA</name>
<evidence type="ECO:0000256" key="1">
    <source>
        <dbReference type="SAM" id="MobiDB-lite"/>
    </source>
</evidence>
<dbReference type="AlphaFoldDB" id="A0A1D1VXT4"/>